<protein>
    <submittedName>
        <fullName evidence="2">Uncharacterized protein</fullName>
    </submittedName>
</protein>
<evidence type="ECO:0000313" key="2">
    <source>
        <dbReference type="EMBL" id="ODN73388.1"/>
    </source>
</evidence>
<evidence type="ECO:0000256" key="1">
    <source>
        <dbReference type="SAM" id="MobiDB-lite"/>
    </source>
</evidence>
<feature type="region of interest" description="Disordered" evidence="1">
    <location>
        <begin position="1"/>
        <end position="84"/>
    </location>
</feature>
<sequence length="555" mass="60454">MIRGHNHHLTHPAPSPAPLSSPTAVDSPRPYKPSTLEFGLNPQSTRHTPVNPYSGLGIQPRTPGSDGNAEGEGEKKRRKSVFSSLKLKKRITRLVSPFVQSNKGPQPQLMATKSDTALPRRPIISSPTPAKTDTSTNPRPHLPRINTHQPTRSRDYNAFLSPEDSVPTGHARGRSGEKANKKKMIEDKRHRMERRASWPLMGPRHRELPLGHDHSEDSPGIQRLVASIYEDPISVQDPSADLKRLKQALDRDIGFTFNVPSLSVASRNRAPPAIKSPAGKHRSHTLRLKHRASKTQNKSGRSSLVLSPEAQEALQRQLARLELRDDALTKSARRLSAMDKMVLQGRGPARHPQAHPGLGRQYSYVSFQDEDGERRVTRVPAAGSLSPASGDMSSSPISPSAAYSAKASNQSSGIGLAAGSPMTEGGRKNRMSMPVMRRRASKAGVRGASAKVFAKPSSSTPSGPATDKWDGNPPSPPPFIQAPTPRVAPMPRPRQKGAPLYNPTNLSLNSKRVNQGRATAPKGYRPQARVEYSRPGATTLAVDQQAPMYSLYAKF</sequence>
<feature type="compositionally biased region" description="Basic and acidic residues" evidence="1">
    <location>
        <begin position="174"/>
        <end position="189"/>
    </location>
</feature>
<feature type="region of interest" description="Disordered" evidence="1">
    <location>
        <begin position="381"/>
        <end position="528"/>
    </location>
</feature>
<dbReference type="GeneID" id="30159228"/>
<feature type="compositionally biased region" description="Pro residues" evidence="1">
    <location>
        <begin position="473"/>
        <end position="492"/>
    </location>
</feature>
<feature type="region of interest" description="Disordered" evidence="1">
    <location>
        <begin position="96"/>
        <end position="189"/>
    </location>
</feature>
<dbReference type="RefSeq" id="XP_018989300.1">
    <property type="nucleotide sequence ID" value="XM_019142729.1"/>
</dbReference>
<reference evidence="2 3" key="1">
    <citation type="submission" date="2016-06" db="EMBL/GenBank/DDBJ databases">
        <title>Evolution of pathogenesis and genome organization in the Tremellales.</title>
        <authorList>
            <person name="Cuomo C."/>
            <person name="Litvintseva A."/>
            <person name="Heitman J."/>
            <person name="Chen Y."/>
            <person name="Sun S."/>
            <person name="Springer D."/>
            <person name="Dromer F."/>
            <person name="Young S."/>
            <person name="Zeng Q."/>
            <person name="Chapman S."/>
            <person name="Gujja S."/>
            <person name="Saif S."/>
            <person name="Birren B."/>
        </authorList>
    </citation>
    <scope>NUCLEOTIDE SEQUENCE [LARGE SCALE GENOMIC DNA]</scope>
    <source>
        <strain evidence="2 3">CBS 6039</strain>
    </source>
</reference>
<feature type="compositionally biased region" description="Polar residues" evidence="1">
    <location>
        <begin position="502"/>
        <end position="517"/>
    </location>
</feature>
<keyword evidence="3" id="KW-1185">Reference proteome</keyword>
<dbReference type="Proteomes" id="UP000094065">
    <property type="component" value="Unassembled WGS sequence"/>
</dbReference>
<name>A0A1E3HAL9_9TREE</name>
<feature type="compositionally biased region" description="Basic residues" evidence="1">
    <location>
        <begin position="278"/>
        <end position="293"/>
    </location>
</feature>
<proteinExistence type="predicted"/>
<dbReference type="AlphaFoldDB" id="A0A1E3HAL9"/>
<evidence type="ECO:0000313" key="3">
    <source>
        <dbReference type="Proteomes" id="UP000094065"/>
    </source>
</evidence>
<feature type="compositionally biased region" description="Polar residues" evidence="1">
    <location>
        <begin position="125"/>
        <end position="138"/>
    </location>
</feature>
<organism evidence="2 3">
    <name type="scientific">Cryptococcus amylolentus CBS 6039</name>
    <dbReference type="NCBI Taxonomy" id="1295533"/>
    <lineage>
        <taxon>Eukaryota</taxon>
        <taxon>Fungi</taxon>
        <taxon>Dikarya</taxon>
        <taxon>Basidiomycota</taxon>
        <taxon>Agaricomycotina</taxon>
        <taxon>Tremellomycetes</taxon>
        <taxon>Tremellales</taxon>
        <taxon>Cryptococcaceae</taxon>
        <taxon>Cryptococcus</taxon>
    </lineage>
</organism>
<feature type="region of interest" description="Disordered" evidence="1">
    <location>
        <begin position="268"/>
        <end position="304"/>
    </location>
</feature>
<feature type="compositionally biased region" description="Polar residues" evidence="1">
    <location>
        <begin position="294"/>
        <end position="304"/>
    </location>
</feature>
<feature type="compositionally biased region" description="Low complexity" evidence="1">
    <location>
        <begin position="384"/>
        <end position="408"/>
    </location>
</feature>
<gene>
    <name evidence="2" type="ORF">L202_07919</name>
</gene>
<feature type="compositionally biased region" description="Polar residues" evidence="1">
    <location>
        <begin position="98"/>
        <end position="115"/>
    </location>
</feature>
<dbReference type="OrthoDB" id="2571408at2759"/>
<feature type="compositionally biased region" description="Basic residues" evidence="1">
    <location>
        <begin position="1"/>
        <end position="10"/>
    </location>
</feature>
<comment type="caution">
    <text evidence="2">The sequence shown here is derived from an EMBL/GenBank/DDBJ whole genome shotgun (WGS) entry which is preliminary data.</text>
</comment>
<accession>A0A1E3HAL9</accession>
<dbReference type="EMBL" id="AWGJ01000013">
    <property type="protein sequence ID" value="ODN73388.1"/>
    <property type="molecule type" value="Genomic_DNA"/>
</dbReference>